<dbReference type="Gene3D" id="1.20.5.1930">
    <property type="match status" value="1"/>
</dbReference>
<dbReference type="EMBL" id="JBHSJJ010000018">
    <property type="protein sequence ID" value="MFC4874472.1"/>
    <property type="molecule type" value="Genomic_DNA"/>
</dbReference>
<evidence type="ECO:0000259" key="14">
    <source>
        <dbReference type="PROSITE" id="PS50109"/>
    </source>
</evidence>
<dbReference type="InterPro" id="IPR035965">
    <property type="entry name" value="PAS-like_dom_sf"/>
</dbReference>
<proteinExistence type="predicted"/>
<evidence type="ECO:0000313" key="16">
    <source>
        <dbReference type="EMBL" id="MFC4874472.1"/>
    </source>
</evidence>
<dbReference type="InterPro" id="IPR003594">
    <property type="entry name" value="HATPase_dom"/>
</dbReference>
<keyword evidence="17" id="KW-1185">Reference proteome</keyword>
<dbReference type="Pfam" id="PF07730">
    <property type="entry name" value="HisKA_3"/>
    <property type="match status" value="1"/>
</dbReference>
<evidence type="ECO:0000256" key="5">
    <source>
        <dbReference type="ARBA" id="ARBA00022679"/>
    </source>
</evidence>
<evidence type="ECO:0000256" key="10">
    <source>
        <dbReference type="ARBA" id="ARBA00022989"/>
    </source>
</evidence>
<evidence type="ECO:0000256" key="8">
    <source>
        <dbReference type="ARBA" id="ARBA00022777"/>
    </source>
</evidence>
<dbReference type="PANTHER" id="PTHR24421:SF10">
    <property type="entry name" value="NITRATE_NITRITE SENSOR PROTEIN NARQ"/>
    <property type="match status" value="1"/>
</dbReference>
<dbReference type="CDD" id="cd16917">
    <property type="entry name" value="HATPase_UhpB-NarQ-NarX-like"/>
    <property type="match status" value="1"/>
</dbReference>
<dbReference type="InterPro" id="IPR013656">
    <property type="entry name" value="PAS_4"/>
</dbReference>
<dbReference type="SUPFAM" id="SSF55785">
    <property type="entry name" value="PYP-like sensor domain (PAS domain)"/>
    <property type="match status" value="1"/>
</dbReference>
<evidence type="ECO:0000256" key="1">
    <source>
        <dbReference type="ARBA" id="ARBA00000085"/>
    </source>
</evidence>
<comment type="subcellular location">
    <subcellularLocation>
        <location evidence="2">Membrane</location>
        <topology evidence="2">Multi-pass membrane protein</topology>
    </subcellularLocation>
</comment>
<keyword evidence="10 13" id="KW-1133">Transmembrane helix</keyword>
<dbReference type="InterPro" id="IPR029095">
    <property type="entry name" value="NarX-like_N"/>
</dbReference>
<evidence type="ECO:0000256" key="7">
    <source>
        <dbReference type="ARBA" id="ARBA00022741"/>
    </source>
</evidence>
<evidence type="ECO:0000313" key="17">
    <source>
        <dbReference type="Proteomes" id="UP001595818"/>
    </source>
</evidence>
<dbReference type="CDD" id="cd00130">
    <property type="entry name" value="PAS"/>
    <property type="match status" value="1"/>
</dbReference>
<sequence length="603" mass="68500">MKEASGSPRLDRLGRYYLVALCAIASSIILSQLLVQKFISDQENDSMVINIAGRQRMLSQRISKSALLIGSTTSPDEKERRISELKTALGEWQEAHADLTRGNRVKGIESPGSRRLKELYEVIEVPYQSIVSHGLDLLSAVALIQGETLPNLQPHINGIIENENAFVAGMDEVVLQYENEARAKVKSLRNIELLLLCLALGIIGLEIRYIFLPSVKKIRATFRQLSDSEAKSKEMLREISSLYDSLELAYQDLLDVDVDVGEFAVIAKTSPDGEILFLSDKFRQTMEFDQHVPRHFFHWLEDHGYKQEDLQKILAIVSAGNTWTGEVRTTNEWGDFVWWKMDLIPGLDENGQVAEILILGIDVTEKKEAESKSREINKEKIEKKVKEQQYRSVLILEGQEEERKRISRDLHDGIGQLLTAMKFNLEGVHKVQSAYEKEKLKTSKDLLLRVIREVRRVSFNLAPSALSDYGIVSVLMKFCREMTKISDVEVRFENQTGFISRLEAKVENNLYRIVQEAVNNAIKYSQASEIKVIMKHTSKYLHLEISDNGKGFDLEKLEKNDHFSSSGHGIFNIRERANFINATSEIRTQTGEGTSISIDVPLD</sequence>
<evidence type="ECO:0000256" key="2">
    <source>
        <dbReference type="ARBA" id="ARBA00004141"/>
    </source>
</evidence>
<evidence type="ECO:0000256" key="11">
    <source>
        <dbReference type="ARBA" id="ARBA00023012"/>
    </source>
</evidence>
<evidence type="ECO:0000256" key="9">
    <source>
        <dbReference type="ARBA" id="ARBA00022840"/>
    </source>
</evidence>
<dbReference type="Gene3D" id="3.30.565.10">
    <property type="entry name" value="Histidine kinase-like ATPase, C-terminal domain"/>
    <property type="match status" value="1"/>
</dbReference>
<feature type="domain" description="Histidine kinase" evidence="14">
    <location>
        <begin position="510"/>
        <end position="603"/>
    </location>
</feature>
<evidence type="ECO:0000256" key="3">
    <source>
        <dbReference type="ARBA" id="ARBA00012438"/>
    </source>
</evidence>
<comment type="catalytic activity">
    <reaction evidence="1">
        <text>ATP + protein L-histidine = ADP + protein N-phospho-L-histidine.</text>
        <dbReference type="EC" id="2.7.13.3"/>
    </reaction>
</comment>
<dbReference type="InterPro" id="IPR000700">
    <property type="entry name" value="PAS-assoc_C"/>
</dbReference>
<feature type="domain" description="PAC" evidence="15">
    <location>
        <begin position="323"/>
        <end position="375"/>
    </location>
</feature>
<keyword evidence="6 13" id="KW-0812">Transmembrane</keyword>
<keyword evidence="12 13" id="KW-0472">Membrane</keyword>
<comment type="caution">
    <text evidence="16">The sequence shown here is derived from an EMBL/GenBank/DDBJ whole genome shotgun (WGS) entry which is preliminary data.</text>
</comment>
<feature type="transmembrane region" description="Helical" evidence="13">
    <location>
        <begin position="16"/>
        <end position="35"/>
    </location>
</feature>
<evidence type="ECO:0000256" key="12">
    <source>
        <dbReference type="ARBA" id="ARBA00023136"/>
    </source>
</evidence>
<dbReference type="PROSITE" id="PS50109">
    <property type="entry name" value="HIS_KIN"/>
    <property type="match status" value="1"/>
</dbReference>
<dbReference type="Pfam" id="PF13675">
    <property type="entry name" value="PilJ"/>
    <property type="match status" value="1"/>
</dbReference>
<name>A0ABV9T7P6_9BACT</name>
<evidence type="ECO:0000256" key="6">
    <source>
        <dbReference type="ARBA" id="ARBA00022692"/>
    </source>
</evidence>
<dbReference type="RefSeq" id="WP_377068350.1">
    <property type="nucleotide sequence ID" value="NZ_JBHSJJ010000018.1"/>
</dbReference>
<dbReference type="GO" id="GO:0005524">
    <property type="term" value="F:ATP binding"/>
    <property type="evidence" value="ECO:0007669"/>
    <property type="project" value="UniProtKB-KW"/>
</dbReference>
<evidence type="ECO:0000256" key="13">
    <source>
        <dbReference type="SAM" id="Phobius"/>
    </source>
</evidence>
<keyword evidence="7" id="KW-0547">Nucleotide-binding</keyword>
<keyword evidence="4" id="KW-0597">Phosphoprotein</keyword>
<keyword evidence="9 16" id="KW-0067">ATP-binding</keyword>
<reference evidence="17" key="1">
    <citation type="journal article" date="2019" name="Int. J. Syst. Evol. Microbiol.">
        <title>The Global Catalogue of Microorganisms (GCM) 10K type strain sequencing project: providing services to taxonomists for standard genome sequencing and annotation.</title>
        <authorList>
            <consortium name="The Broad Institute Genomics Platform"/>
            <consortium name="The Broad Institute Genome Sequencing Center for Infectious Disease"/>
            <person name="Wu L."/>
            <person name="Ma J."/>
        </authorList>
    </citation>
    <scope>NUCLEOTIDE SEQUENCE [LARGE SCALE GENOMIC DNA]</scope>
    <source>
        <strain evidence="17">CGMCC 4.7466</strain>
    </source>
</reference>
<organism evidence="16 17">
    <name type="scientific">Negadavirga shengliensis</name>
    <dbReference type="NCBI Taxonomy" id="1389218"/>
    <lineage>
        <taxon>Bacteria</taxon>
        <taxon>Pseudomonadati</taxon>
        <taxon>Bacteroidota</taxon>
        <taxon>Cytophagia</taxon>
        <taxon>Cytophagales</taxon>
        <taxon>Cyclobacteriaceae</taxon>
        <taxon>Negadavirga</taxon>
    </lineage>
</organism>
<keyword evidence="8" id="KW-0418">Kinase</keyword>
<dbReference type="InterPro" id="IPR011712">
    <property type="entry name" value="Sig_transdc_His_kin_sub3_dim/P"/>
</dbReference>
<keyword evidence="11" id="KW-0902">Two-component regulatory system</keyword>
<dbReference type="PANTHER" id="PTHR24421">
    <property type="entry name" value="NITRATE/NITRITE SENSOR PROTEIN NARX-RELATED"/>
    <property type="match status" value="1"/>
</dbReference>
<dbReference type="Pfam" id="PF02518">
    <property type="entry name" value="HATPase_c"/>
    <property type="match status" value="1"/>
</dbReference>
<protein>
    <recommendedName>
        <fullName evidence="3">histidine kinase</fullName>
        <ecNumber evidence="3">2.7.13.3</ecNumber>
    </recommendedName>
</protein>
<evidence type="ECO:0000256" key="4">
    <source>
        <dbReference type="ARBA" id="ARBA00022553"/>
    </source>
</evidence>
<dbReference type="InterPro" id="IPR050482">
    <property type="entry name" value="Sensor_HK_TwoCompSys"/>
</dbReference>
<dbReference type="InterPro" id="IPR000014">
    <property type="entry name" value="PAS"/>
</dbReference>
<gene>
    <name evidence="16" type="ORF">ACFPFU_22400</name>
</gene>
<dbReference type="InterPro" id="IPR036890">
    <property type="entry name" value="HATPase_C_sf"/>
</dbReference>
<accession>A0ABV9T7P6</accession>
<evidence type="ECO:0000259" key="15">
    <source>
        <dbReference type="PROSITE" id="PS50113"/>
    </source>
</evidence>
<dbReference type="SMART" id="SM00387">
    <property type="entry name" value="HATPase_c"/>
    <property type="match status" value="1"/>
</dbReference>
<dbReference type="InterPro" id="IPR005467">
    <property type="entry name" value="His_kinase_dom"/>
</dbReference>
<dbReference type="PROSITE" id="PS50113">
    <property type="entry name" value="PAC"/>
    <property type="match status" value="1"/>
</dbReference>
<keyword evidence="5" id="KW-0808">Transferase</keyword>
<dbReference type="SUPFAM" id="SSF55874">
    <property type="entry name" value="ATPase domain of HSP90 chaperone/DNA topoisomerase II/histidine kinase"/>
    <property type="match status" value="1"/>
</dbReference>
<dbReference type="EC" id="2.7.13.3" evidence="3"/>
<dbReference type="Proteomes" id="UP001595818">
    <property type="component" value="Unassembled WGS sequence"/>
</dbReference>
<dbReference type="Pfam" id="PF08448">
    <property type="entry name" value="PAS_4"/>
    <property type="match status" value="1"/>
</dbReference>
<dbReference type="Gene3D" id="3.30.450.20">
    <property type="entry name" value="PAS domain"/>
    <property type="match status" value="1"/>
</dbReference>